<dbReference type="PROSITE" id="PS50994">
    <property type="entry name" value="INTEGRASE"/>
    <property type="match status" value="1"/>
</dbReference>
<dbReference type="Proteomes" id="UP001057134">
    <property type="component" value="Chromosome"/>
</dbReference>
<feature type="domain" description="Integrase catalytic" evidence="1">
    <location>
        <begin position="277"/>
        <end position="499"/>
    </location>
</feature>
<organism evidence="2 3">
    <name type="scientific">Paenibacillus konkukensis</name>
    <dbReference type="NCBI Taxonomy" id="2020716"/>
    <lineage>
        <taxon>Bacteria</taxon>
        <taxon>Bacillati</taxon>
        <taxon>Bacillota</taxon>
        <taxon>Bacilli</taxon>
        <taxon>Bacillales</taxon>
        <taxon>Paenibacillaceae</taxon>
        <taxon>Paenibacillus</taxon>
    </lineage>
</organism>
<dbReference type="InterPro" id="IPR036397">
    <property type="entry name" value="RNaseH_sf"/>
</dbReference>
<reference evidence="2" key="1">
    <citation type="submission" date="2018-02" db="EMBL/GenBank/DDBJ databases">
        <authorList>
            <person name="Kim S.-K."/>
            <person name="Jung H.-I."/>
            <person name="Lee S.-W."/>
        </authorList>
    </citation>
    <scope>NUCLEOTIDE SEQUENCE</scope>
    <source>
        <strain evidence="2">SK3146</strain>
    </source>
</reference>
<dbReference type="SUPFAM" id="SSF53098">
    <property type="entry name" value="Ribonuclease H-like"/>
    <property type="match status" value="1"/>
</dbReference>
<reference evidence="2" key="2">
    <citation type="journal article" date="2021" name="J Anim Sci Technol">
        <title>Complete genome sequence of Paenibacillus konkukensis sp. nov. SK3146 as a potential probiotic strain.</title>
        <authorList>
            <person name="Jung H.I."/>
            <person name="Park S."/>
            <person name="Niu K.M."/>
            <person name="Lee S.W."/>
            <person name="Kothari D."/>
            <person name="Yi K.J."/>
            <person name="Kim S.K."/>
        </authorList>
    </citation>
    <scope>NUCLEOTIDE SEQUENCE</scope>
    <source>
        <strain evidence="2">SK3146</strain>
    </source>
</reference>
<sequence length="691" mass="79815">MTDVFVSLEDAAGYEGISYEAIKKKVQRNPALFNVRKEPVSSGGKPRILVALSSLSKKARRAYKEAQNIEGGDEVVIEERTNSDDVPWYIDADLDEYIKKFGKRYYEAVELAKHIQEFLNYADRDRTGFAEEFAAQLGMSQRTLYRHSQAYLEASAWALKLGKQDGKNYDYLKVLALCRKPKETYTFPSLSEPMKAWIENLWFDKRFAENQGTIDMLYTKLQQVASTNSWDYPSYPTVARYIGYLMEVKRYKNAHYLAEKGERMYRNKKLRKALQDMKSVPVMGLVQGDGHTFDVWVEYTYPNGKKTAIKPILVGWIDTRSRCIVGDIICHTPSAQVIKQSMLNMIYNEVGGVPQWIKIDNGKDFTAETLTGRKRTERMSLDSEAIGFYRSIGIQDDFRSLPYQPWGKAAIERFFLTLINRFEKWLLSYTGTLTGSRTSSKIKKDIPGMLERGELITMDELCTLWRKWRDEEYHTRKHRGLKDQGEQWHTPLEVFQNAERYFKAVPPRSVAATWLMQAEERVRVYQVGIRRFGYEYRAPELDAYIDDYVNIKWDANDVTRLHVYDRITGAKICEAESQELLQIAPRAPQKALEEHKRAQNQQLKADRQRLKELTTPLEERIGQHIAAEDNMAGVFIGQTAKGKAPKVVALPQDKQYKEDVRSKKAARPAAVENDYYQKRAEAALAKLKELG</sequence>
<gene>
    <name evidence="2" type="ORF">SK3146_02481</name>
</gene>
<dbReference type="InterPro" id="IPR001584">
    <property type="entry name" value="Integrase_cat-core"/>
</dbReference>
<dbReference type="Pfam" id="PF02914">
    <property type="entry name" value="DDE_2"/>
    <property type="match status" value="1"/>
</dbReference>
<dbReference type="InterPro" id="IPR012337">
    <property type="entry name" value="RNaseH-like_sf"/>
</dbReference>
<keyword evidence="3" id="KW-1185">Reference proteome</keyword>
<dbReference type="InterPro" id="IPR004189">
    <property type="entry name" value="Phage_Mu_transposase"/>
</dbReference>
<dbReference type="Gene3D" id="3.30.420.10">
    <property type="entry name" value="Ribonuclease H-like superfamily/Ribonuclease H"/>
    <property type="match status" value="1"/>
</dbReference>
<evidence type="ECO:0000259" key="1">
    <source>
        <dbReference type="PROSITE" id="PS50994"/>
    </source>
</evidence>
<dbReference type="InterPro" id="IPR009004">
    <property type="entry name" value="Transposase_Mu_C"/>
</dbReference>
<accession>A0ABY4RPF5</accession>
<protein>
    <recommendedName>
        <fullName evidence="1">Integrase catalytic domain-containing protein</fullName>
    </recommendedName>
</protein>
<dbReference type="InterPro" id="IPR015378">
    <property type="entry name" value="Transposase-like_Mu_C"/>
</dbReference>
<dbReference type="SUPFAM" id="SSF50610">
    <property type="entry name" value="mu transposase, C-terminal domain"/>
    <property type="match status" value="1"/>
</dbReference>
<dbReference type="EMBL" id="CP027059">
    <property type="protein sequence ID" value="UQZ83294.1"/>
    <property type="molecule type" value="Genomic_DNA"/>
</dbReference>
<dbReference type="Pfam" id="PF09299">
    <property type="entry name" value="Mu-transpos_C"/>
    <property type="match status" value="1"/>
</dbReference>
<name>A0ABY4RPF5_9BACL</name>
<evidence type="ECO:0000313" key="3">
    <source>
        <dbReference type="Proteomes" id="UP001057134"/>
    </source>
</evidence>
<evidence type="ECO:0000313" key="2">
    <source>
        <dbReference type="EMBL" id="UQZ83294.1"/>
    </source>
</evidence>
<proteinExistence type="predicted"/>